<dbReference type="SUPFAM" id="SSF46785">
    <property type="entry name" value="Winged helix' DNA-binding domain"/>
    <property type="match status" value="1"/>
</dbReference>
<organism evidence="5 6">
    <name type="scientific">Mycobacterium lepromatosis</name>
    <dbReference type="NCBI Taxonomy" id="480418"/>
    <lineage>
        <taxon>Bacteria</taxon>
        <taxon>Bacillati</taxon>
        <taxon>Actinomycetota</taxon>
        <taxon>Actinomycetes</taxon>
        <taxon>Mycobacteriales</taxon>
        <taxon>Mycobacteriaceae</taxon>
        <taxon>Mycobacterium</taxon>
    </lineage>
</organism>
<proteinExistence type="predicted"/>
<evidence type="ECO:0000313" key="5">
    <source>
        <dbReference type="EMBL" id="KJX75079.1"/>
    </source>
</evidence>
<dbReference type="InterPro" id="IPR036388">
    <property type="entry name" value="WH-like_DNA-bd_sf"/>
</dbReference>
<gene>
    <name evidence="5" type="ORF">MLPM_1531</name>
</gene>
<dbReference type="InterPro" id="IPR019888">
    <property type="entry name" value="Tscrpt_reg_AsnC-like"/>
</dbReference>
<comment type="caution">
    <text evidence="5">The sequence shown here is derived from an EMBL/GenBank/DDBJ whole genome shotgun (WGS) entry which is preliminary data.</text>
</comment>
<dbReference type="InterPro" id="IPR036390">
    <property type="entry name" value="WH_DNA-bd_sf"/>
</dbReference>
<dbReference type="GO" id="GO:0043565">
    <property type="term" value="F:sequence-specific DNA binding"/>
    <property type="evidence" value="ECO:0007669"/>
    <property type="project" value="InterPro"/>
</dbReference>
<dbReference type="Pfam" id="PF01037">
    <property type="entry name" value="AsnC_trans_reg"/>
    <property type="match status" value="1"/>
</dbReference>
<sequence length="168" mass="19237">MSNDSTEPRDEQGDLPKDVRLSGIDAVDRRMLRLLHGYAWMTNNALAKVVGITLSTFHGRVRRLLELGVIHRFYTDIDPIAVELLLQAIISVSLKSNARGKIRSFIQQIRRRRPVMDVYFLASADDFILHVTARDTDDFYVLVVEFTPISQEPGHHWLFEHLCGIVPI</sequence>
<evidence type="ECO:0000259" key="4">
    <source>
        <dbReference type="Pfam" id="PF01037"/>
    </source>
</evidence>
<keyword evidence="3" id="KW-0804">Transcription</keyword>
<evidence type="ECO:0000256" key="3">
    <source>
        <dbReference type="ARBA" id="ARBA00023163"/>
    </source>
</evidence>
<keyword evidence="6" id="KW-1185">Reference proteome</keyword>
<dbReference type="InterPro" id="IPR019885">
    <property type="entry name" value="Tscrpt_reg_HTH_AsnC-type_CS"/>
</dbReference>
<dbReference type="SMART" id="SM00344">
    <property type="entry name" value="HTH_ASNC"/>
    <property type="match status" value="1"/>
</dbReference>
<dbReference type="PANTHER" id="PTHR30154">
    <property type="entry name" value="LEUCINE-RESPONSIVE REGULATORY PROTEIN"/>
    <property type="match status" value="1"/>
</dbReference>
<dbReference type="PROSITE" id="PS00519">
    <property type="entry name" value="HTH_ASNC_1"/>
    <property type="match status" value="1"/>
</dbReference>
<dbReference type="PATRIC" id="fig|480418.6.peg.3177"/>
<accession>A0A0F4EQN0</accession>
<dbReference type="GO" id="GO:0043200">
    <property type="term" value="P:response to amino acid"/>
    <property type="evidence" value="ECO:0007669"/>
    <property type="project" value="TreeGrafter"/>
</dbReference>
<dbReference type="PANTHER" id="PTHR30154:SF54">
    <property type="entry name" value="POSSIBLE TRANSCRIPTIONAL REGULATORY PROTEIN (PROBABLY LRP_ASNC-FAMILY)"/>
    <property type="match status" value="1"/>
</dbReference>
<dbReference type="InterPro" id="IPR019887">
    <property type="entry name" value="Tscrpt_reg_AsnC/Lrp_C"/>
</dbReference>
<reference evidence="5 6" key="1">
    <citation type="journal article" date="2015" name="Proc. Natl. Acad. Sci. U.S.A.">
        <title>Insight into the evolution and origin of leprosy bacilli from the genome sequence of Mycobacterium lepromatosis.</title>
        <authorList>
            <person name="Singh P."/>
            <person name="Benjak A."/>
            <person name="Schuenemann V.J."/>
            <person name="Herbig A."/>
            <person name="Avanzi C."/>
            <person name="Busso P."/>
            <person name="Nieselt K."/>
            <person name="Krause J."/>
            <person name="Vera-Cabrera L."/>
            <person name="Cole S.T."/>
        </authorList>
    </citation>
    <scope>NUCLEOTIDE SEQUENCE [LARGE SCALE GENOMIC DNA]</scope>
    <source>
        <strain evidence="5 6">Mx1-22A</strain>
    </source>
</reference>
<name>A0A0F4EQN0_9MYCO</name>
<dbReference type="Pfam" id="PF13412">
    <property type="entry name" value="HTH_24"/>
    <property type="match status" value="1"/>
</dbReference>
<dbReference type="InterPro" id="IPR011008">
    <property type="entry name" value="Dimeric_a/b-barrel"/>
</dbReference>
<dbReference type="Proteomes" id="UP000053699">
    <property type="component" value="Unassembled WGS sequence"/>
</dbReference>
<evidence type="ECO:0000313" key="6">
    <source>
        <dbReference type="Proteomes" id="UP000053699"/>
    </source>
</evidence>
<dbReference type="AlphaFoldDB" id="A0A0F4EQN0"/>
<protein>
    <submittedName>
        <fullName evidence="5">Transcriptional regulatory protein (Lrp/AsnC family)</fullName>
    </submittedName>
</protein>
<dbReference type="STRING" id="480418.GCA_000975265_01805"/>
<evidence type="ECO:0000256" key="2">
    <source>
        <dbReference type="ARBA" id="ARBA00023125"/>
    </source>
</evidence>
<dbReference type="Gene3D" id="3.30.70.920">
    <property type="match status" value="1"/>
</dbReference>
<dbReference type="PRINTS" id="PR00033">
    <property type="entry name" value="HTHASNC"/>
</dbReference>
<dbReference type="SUPFAM" id="SSF54909">
    <property type="entry name" value="Dimeric alpha+beta barrel"/>
    <property type="match status" value="1"/>
</dbReference>
<dbReference type="EMBL" id="JRPY01000066">
    <property type="protein sequence ID" value="KJX75079.1"/>
    <property type="molecule type" value="Genomic_DNA"/>
</dbReference>
<feature type="domain" description="Transcription regulator AsnC/Lrp ligand binding" evidence="4">
    <location>
        <begin position="91"/>
        <end position="147"/>
    </location>
</feature>
<dbReference type="Gene3D" id="1.10.10.10">
    <property type="entry name" value="Winged helix-like DNA-binding domain superfamily/Winged helix DNA-binding domain"/>
    <property type="match status" value="1"/>
</dbReference>
<keyword evidence="1" id="KW-0805">Transcription regulation</keyword>
<dbReference type="InterPro" id="IPR000485">
    <property type="entry name" value="AsnC-type_HTH_dom"/>
</dbReference>
<evidence type="ECO:0000256" key="1">
    <source>
        <dbReference type="ARBA" id="ARBA00023015"/>
    </source>
</evidence>
<dbReference type="GO" id="GO:0005829">
    <property type="term" value="C:cytosol"/>
    <property type="evidence" value="ECO:0007669"/>
    <property type="project" value="TreeGrafter"/>
</dbReference>
<keyword evidence="2" id="KW-0238">DNA-binding</keyword>